<dbReference type="EMBL" id="CAMXCT030003657">
    <property type="protein sequence ID" value="CAL4792918.1"/>
    <property type="molecule type" value="Genomic_DNA"/>
</dbReference>
<protein>
    <submittedName>
        <fullName evidence="2">Uncharacterized protein</fullName>
    </submittedName>
</protein>
<feature type="transmembrane region" description="Helical" evidence="1">
    <location>
        <begin position="339"/>
        <end position="366"/>
    </location>
</feature>
<reference evidence="3" key="2">
    <citation type="submission" date="2024-04" db="EMBL/GenBank/DDBJ databases">
        <authorList>
            <person name="Chen Y."/>
            <person name="Shah S."/>
            <person name="Dougan E. K."/>
            <person name="Thang M."/>
            <person name="Chan C."/>
        </authorList>
    </citation>
    <scope>NUCLEOTIDE SEQUENCE [LARGE SCALE GENOMIC DNA]</scope>
</reference>
<dbReference type="AlphaFoldDB" id="A0A9P1GCD3"/>
<evidence type="ECO:0000313" key="2">
    <source>
        <dbReference type="EMBL" id="CAI4005606.1"/>
    </source>
</evidence>
<organism evidence="2">
    <name type="scientific">Cladocopium goreaui</name>
    <dbReference type="NCBI Taxonomy" id="2562237"/>
    <lineage>
        <taxon>Eukaryota</taxon>
        <taxon>Sar</taxon>
        <taxon>Alveolata</taxon>
        <taxon>Dinophyceae</taxon>
        <taxon>Suessiales</taxon>
        <taxon>Symbiodiniaceae</taxon>
        <taxon>Cladocopium</taxon>
    </lineage>
</organism>
<keyword evidence="1" id="KW-0812">Transmembrane</keyword>
<reference evidence="2" key="1">
    <citation type="submission" date="2022-10" db="EMBL/GenBank/DDBJ databases">
        <authorList>
            <person name="Chen Y."/>
            <person name="Dougan E. K."/>
            <person name="Chan C."/>
            <person name="Rhodes N."/>
            <person name="Thang M."/>
        </authorList>
    </citation>
    <scope>NUCLEOTIDE SEQUENCE</scope>
</reference>
<evidence type="ECO:0000313" key="3">
    <source>
        <dbReference type="EMBL" id="CAL1158981.1"/>
    </source>
</evidence>
<dbReference type="EMBL" id="CAMXCT020003657">
    <property type="protein sequence ID" value="CAL1158981.1"/>
    <property type="molecule type" value="Genomic_DNA"/>
</dbReference>
<proteinExistence type="predicted"/>
<evidence type="ECO:0000313" key="4">
    <source>
        <dbReference type="Proteomes" id="UP001152797"/>
    </source>
</evidence>
<dbReference type="OrthoDB" id="430530at2759"/>
<feature type="transmembrane region" description="Helical" evidence="1">
    <location>
        <begin position="27"/>
        <end position="46"/>
    </location>
</feature>
<feature type="transmembrane region" description="Helical" evidence="1">
    <location>
        <begin position="74"/>
        <end position="95"/>
    </location>
</feature>
<name>A0A9P1GCD3_9DINO</name>
<keyword evidence="1" id="KW-1133">Transmembrane helix</keyword>
<keyword evidence="4" id="KW-1185">Reference proteome</keyword>
<gene>
    <name evidence="2" type="ORF">C1SCF055_LOCUS31315</name>
</gene>
<evidence type="ECO:0000256" key="1">
    <source>
        <dbReference type="SAM" id="Phobius"/>
    </source>
</evidence>
<accession>A0A9P1GCD3</accession>
<keyword evidence="1" id="KW-0472">Membrane</keyword>
<dbReference type="Proteomes" id="UP001152797">
    <property type="component" value="Unassembled WGS sequence"/>
</dbReference>
<sequence>MLGYCLFDSVLGMTTKILVIADTFWKASYYTFWAIGVVTVMSAAVGSEDDNDWVKKFWSLKAPVNVKSWQATGFILKPLGLYVLGTFLFVTQIVLKEGIKSGSEWLELSATDKQSKKCFFTEQIDWQTAENHPSLYQNDSNFTSDFRIHRSGFTRIQYSKEDYTHSESLTMRTLLHALWDLWRKYIRLTPPSKCHGSDAIRHWPAFNVPEQDFSLTDVDLEKPAYANFTFAPAYIGGEGSLWNRSYYFSERVRTACHYECAEWAEETAVTKLLQLSMVVGGGMAIVAVSDIIGNKLIDRDTNVEELAKVIPGDVRISLSALRCGSLWPWLRPADAKQRVYFAGCWWALSLLLLKVMAATAVMRFFYRPLVVKYSESLADRGLVRCIFYVGLFNTFLRSMFCHLSLEKYLVHSLIIVNRC</sequence>
<comment type="caution">
    <text evidence="2">The sequence shown here is derived from an EMBL/GenBank/DDBJ whole genome shotgun (WGS) entry which is preliminary data.</text>
</comment>
<dbReference type="EMBL" id="CAMXCT010003657">
    <property type="protein sequence ID" value="CAI4005606.1"/>
    <property type="molecule type" value="Genomic_DNA"/>
</dbReference>